<sequence>MTELFSEIAETRTSQLLTEKYKGNEEILSLLRENAVIRFKDTVLNPVINTKFELSSYTNETNLCDLNTFNEYYYWASKSIYGTSPNCKVIEENAVNWVKQSHIFKPFYDSSYVVSYFLSFSDSL</sequence>
<organism evidence="1 2">
    <name type="scientific">Bombiscardovia coagulans</name>
    <dbReference type="NCBI Taxonomy" id="686666"/>
    <lineage>
        <taxon>Bacteria</taxon>
        <taxon>Bacillati</taxon>
        <taxon>Actinomycetota</taxon>
        <taxon>Actinomycetes</taxon>
        <taxon>Bifidobacteriales</taxon>
        <taxon>Bifidobacteriaceae</taxon>
        <taxon>Bombiscardovia</taxon>
    </lineage>
</organism>
<keyword evidence="2" id="KW-1185">Reference proteome</keyword>
<protein>
    <submittedName>
        <fullName evidence="1">Peptidase M3</fullName>
    </submittedName>
</protein>
<dbReference type="Proteomes" id="UP000216004">
    <property type="component" value="Unassembled WGS sequence"/>
</dbReference>
<accession>A0A261EQ50</accession>
<dbReference type="EMBL" id="MWWS01000007">
    <property type="protein sequence ID" value="OZG48979.1"/>
    <property type="molecule type" value="Genomic_DNA"/>
</dbReference>
<comment type="caution">
    <text evidence="1">The sequence shown here is derived from an EMBL/GenBank/DDBJ whole genome shotgun (WGS) entry which is preliminary data.</text>
</comment>
<dbReference type="Gene3D" id="1.10.1370.20">
    <property type="entry name" value="Oligoendopeptidase f, C-terminal domain"/>
    <property type="match status" value="1"/>
</dbReference>
<evidence type="ECO:0000313" key="1">
    <source>
        <dbReference type="EMBL" id="OZG48979.1"/>
    </source>
</evidence>
<proteinExistence type="predicted"/>
<evidence type="ECO:0000313" key="2">
    <source>
        <dbReference type="Proteomes" id="UP000216004"/>
    </source>
</evidence>
<name>A0A261EQ50_9BIFI</name>
<dbReference type="AlphaFoldDB" id="A0A261EQ50"/>
<dbReference type="InterPro" id="IPR042088">
    <property type="entry name" value="OligoPept_F_C"/>
</dbReference>
<gene>
    <name evidence="1" type="ORF">BOCO_1215</name>
</gene>
<reference evidence="1 2" key="1">
    <citation type="journal article" date="2017" name="BMC Genomics">
        <title>Comparative genomic and phylogenomic analyses of the Bifidobacteriaceae family.</title>
        <authorList>
            <person name="Lugli G.A."/>
            <person name="Milani C."/>
            <person name="Turroni F."/>
            <person name="Duranti S."/>
            <person name="Mancabelli L."/>
            <person name="Mangifesta M."/>
            <person name="Ferrario C."/>
            <person name="Modesto M."/>
            <person name="Mattarelli P."/>
            <person name="Jiri K."/>
            <person name="van Sinderen D."/>
            <person name="Ventura M."/>
        </authorList>
    </citation>
    <scope>NUCLEOTIDE SEQUENCE [LARGE SCALE GENOMIC DNA]</scope>
    <source>
        <strain evidence="1 2">DSM 22924</strain>
    </source>
</reference>